<feature type="domain" description="Metallo-beta-lactamase" evidence="1">
    <location>
        <begin position="34"/>
        <end position="247"/>
    </location>
</feature>
<evidence type="ECO:0000259" key="1">
    <source>
        <dbReference type="SMART" id="SM00849"/>
    </source>
</evidence>
<dbReference type="Gene3D" id="1.10.10.10">
    <property type="entry name" value="Winged helix-like DNA-binding domain superfamily/Winged helix DNA-binding domain"/>
    <property type="match status" value="1"/>
</dbReference>
<dbReference type="OrthoDB" id="2971563at2"/>
<proteinExistence type="predicted"/>
<reference evidence="2 3" key="1">
    <citation type="submission" date="2019-06" db="EMBL/GenBank/DDBJ databases">
        <title>Amycolatopsis alkalitolerans sp. nov., isolated from Gastrodia elata Blume.</title>
        <authorList>
            <person name="Narsing Rao M.P."/>
            <person name="Li W.J."/>
        </authorList>
    </citation>
    <scope>NUCLEOTIDE SEQUENCE [LARGE SCALE GENOMIC DNA]</scope>
    <source>
        <strain evidence="2 3">SYSUP0005</strain>
    </source>
</reference>
<gene>
    <name evidence="2" type="ORF">FG385_20725</name>
</gene>
<dbReference type="AlphaFoldDB" id="A0A5C4LY24"/>
<protein>
    <submittedName>
        <fullName evidence="2">MBL fold metallo-hydrolase</fullName>
    </submittedName>
</protein>
<dbReference type="GO" id="GO:0016787">
    <property type="term" value="F:hydrolase activity"/>
    <property type="evidence" value="ECO:0007669"/>
    <property type="project" value="UniProtKB-KW"/>
</dbReference>
<dbReference type="SUPFAM" id="SSF56281">
    <property type="entry name" value="Metallo-hydrolase/oxidoreductase"/>
    <property type="match status" value="1"/>
</dbReference>
<evidence type="ECO:0000313" key="3">
    <source>
        <dbReference type="Proteomes" id="UP000305546"/>
    </source>
</evidence>
<dbReference type="PANTHER" id="PTHR23131">
    <property type="entry name" value="ENDORIBONUCLEASE LACTB2"/>
    <property type="match status" value="1"/>
</dbReference>
<dbReference type="InterPro" id="IPR036866">
    <property type="entry name" value="RibonucZ/Hydroxyglut_hydro"/>
</dbReference>
<dbReference type="InterPro" id="IPR050662">
    <property type="entry name" value="Sec-metab_biosynth-thioest"/>
</dbReference>
<dbReference type="InterPro" id="IPR036388">
    <property type="entry name" value="WH-like_DNA-bd_sf"/>
</dbReference>
<dbReference type="SMART" id="SM00849">
    <property type="entry name" value="Lactamase_B"/>
    <property type="match status" value="1"/>
</dbReference>
<dbReference type="InterPro" id="IPR001279">
    <property type="entry name" value="Metallo-B-lactamas"/>
</dbReference>
<sequence>MQAETKRWHEPGPHPVAEGVYRVPLSLPDDGLRAVNTYVLEDGAGITLIDPGQYGPLARKELGDALAGLGYGFADVRRCLVTHIHRDHYSQAVALRREFGCRVSLGEHERDSLAAARVSPNYGIDPQLRTLPLCGAAELVDLLDVEHAGHGLPNHIWEDPDEWLADGDTVGLTSRTLRVAHTPGHTRGHVTLHDRDAGLVFSGDHILPQITPSIGFEPVSGPLPLADFQASLRKTRGAPEGRLAPAHGPVTGSVHERVGELLAHHENRLRLTLESLRAGSELVYEVALGLRWTRRERKLDDLDPLNRMLAVLETKAHLDVLVRHREAHCETRRGLLRYVPVTGP</sequence>
<keyword evidence="3" id="KW-1185">Reference proteome</keyword>
<name>A0A5C4LY24_9PSEU</name>
<accession>A0A5C4LY24</accession>
<dbReference type="PANTHER" id="PTHR23131:SF4">
    <property type="entry name" value="METALLO-BETA-LACTAMASE SUPERFAMILY POTEIN"/>
    <property type="match status" value="1"/>
</dbReference>
<organism evidence="2 3">
    <name type="scientific">Amycolatopsis alkalitolerans</name>
    <dbReference type="NCBI Taxonomy" id="2547244"/>
    <lineage>
        <taxon>Bacteria</taxon>
        <taxon>Bacillati</taxon>
        <taxon>Actinomycetota</taxon>
        <taxon>Actinomycetes</taxon>
        <taxon>Pseudonocardiales</taxon>
        <taxon>Pseudonocardiaceae</taxon>
        <taxon>Amycolatopsis</taxon>
    </lineage>
</organism>
<dbReference type="Gene3D" id="3.60.15.10">
    <property type="entry name" value="Ribonuclease Z/Hydroxyacylglutathione hydrolase-like"/>
    <property type="match status" value="1"/>
</dbReference>
<dbReference type="RefSeq" id="WP_139098420.1">
    <property type="nucleotide sequence ID" value="NZ_VDFW01000018.1"/>
</dbReference>
<comment type="caution">
    <text evidence="2">The sequence shown here is derived from an EMBL/GenBank/DDBJ whole genome shotgun (WGS) entry which is preliminary data.</text>
</comment>
<dbReference type="Pfam" id="PF00753">
    <property type="entry name" value="Lactamase_B"/>
    <property type="match status" value="1"/>
</dbReference>
<dbReference type="Proteomes" id="UP000305546">
    <property type="component" value="Unassembled WGS sequence"/>
</dbReference>
<evidence type="ECO:0000313" key="2">
    <source>
        <dbReference type="EMBL" id="TNC23780.1"/>
    </source>
</evidence>
<keyword evidence="2" id="KW-0378">Hydrolase</keyword>
<dbReference type="EMBL" id="VDFW01000018">
    <property type="protein sequence ID" value="TNC23780.1"/>
    <property type="molecule type" value="Genomic_DNA"/>
</dbReference>